<reference evidence="1" key="2">
    <citation type="submission" date="2017-11" db="EMBL/GenBank/DDBJ databases">
        <title>Coralsnake Venomics: Analyses of Venom Gland Transcriptomes and Proteomes of Six Brazilian Taxa.</title>
        <authorList>
            <person name="Aird S.D."/>
            <person name="Jorge da Silva N."/>
            <person name="Qiu L."/>
            <person name="Villar-Briones A."/>
            <person name="Aparecida-Saddi V."/>
            <person name="Campos-Telles M.P."/>
            <person name="Grau M."/>
            <person name="Mikheyev A.S."/>
        </authorList>
    </citation>
    <scope>NUCLEOTIDE SEQUENCE</scope>
    <source>
        <tissue evidence="1">Venom_gland</tissue>
    </source>
</reference>
<evidence type="ECO:0000313" key="1">
    <source>
        <dbReference type="EMBL" id="LAB46093.1"/>
    </source>
</evidence>
<sequence length="106" mass="11917">MRARTGFESPEKALCRSICAFQVSVFPSCELGYRYTQYGAFNSGWFVVLDEPGEQLTLSSHLRISKNKVGFDQEVLGRMEIFQPPQREALRVLSSVSLFCLGSDSN</sequence>
<accession>A0A2D4NM86</accession>
<proteinExistence type="predicted"/>
<protein>
    <submittedName>
        <fullName evidence="1">Uncharacterized protein</fullName>
    </submittedName>
</protein>
<organism evidence="1">
    <name type="scientific">Micrurus spixii</name>
    <name type="common">Amazon coral snake</name>
    <dbReference type="NCBI Taxonomy" id="129469"/>
    <lineage>
        <taxon>Eukaryota</taxon>
        <taxon>Metazoa</taxon>
        <taxon>Chordata</taxon>
        <taxon>Craniata</taxon>
        <taxon>Vertebrata</taxon>
        <taxon>Euteleostomi</taxon>
        <taxon>Lepidosauria</taxon>
        <taxon>Squamata</taxon>
        <taxon>Bifurcata</taxon>
        <taxon>Unidentata</taxon>
        <taxon>Episquamata</taxon>
        <taxon>Toxicofera</taxon>
        <taxon>Serpentes</taxon>
        <taxon>Colubroidea</taxon>
        <taxon>Elapidae</taxon>
        <taxon>Elapinae</taxon>
        <taxon>Micrurus</taxon>
    </lineage>
</organism>
<dbReference type="EMBL" id="IACM01182155">
    <property type="protein sequence ID" value="LAB46093.1"/>
    <property type="molecule type" value="Transcribed_RNA"/>
</dbReference>
<reference evidence="1" key="1">
    <citation type="submission" date="2017-07" db="EMBL/GenBank/DDBJ databases">
        <authorList>
            <person name="Mikheyev A."/>
            <person name="Grau M."/>
        </authorList>
    </citation>
    <scope>NUCLEOTIDE SEQUENCE</scope>
    <source>
        <tissue evidence="1">Venom_gland</tissue>
    </source>
</reference>
<dbReference type="AlphaFoldDB" id="A0A2D4NM86"/>
<name>A0A2D4NM86_9SAUR</name>